<evidence type="ECO:0000256" key="7">
    <source>
        <dbReference type="ARBA" id="ARBA00022982"/>
    </source>
</evidence>
<comment type="similarity">
    <text evidence="3">Belongs to the flavodoxin family.</text>
</comment>
<comment type="caution">
    <text evidence="9">The sequence shown here is derived from an EMBL/GenBank/DDBJ whole genome shotgun (WGS) entry which is preliminary data.</text>
</comment>
<dbReference type="InterPro" id="IPR050619">
    <property type="entry name" value="Flavodoxin"/>
</dbReference>
<dbReference type="SUPFAM" id="SSF52218">
    <property type="entry name" value="Flavoproteins"/>
    <property type="match status" value="1"/>
</dbReference>
<name>A0A024QGT5_9BACI</name>
<evidence type="ECO:0000313" key="9">
    <source>
        <dbReference type="EMBL" id="CDQ41768.1"/>
    </source>
</evidence>
<comment type="function">
    <text evidence="2">Low-potential electron donor to a number of redox enzymes.</text>
</comment>
<protein>
    <submittedName>
        <fullName evidence="9">Flavodoxin</fullName>
    </submittedName>
</protein>
<keyword evidence="7" id="KW-0249">Electron transport</keyword>
<keyword evidence="10" id="KW-1185">Reference proteome</keyword>
<accession>A0A024QGT5</accession>
<dbReference type="Proteomes" id="UP000028875">
    <property type="component" value="Unassembled WGS sequence"/>
</dbReference>
<evidence type="ECO:0000256" key="5">
    <source>
        <dbReference type="ARBA" id="ARBA00022630"/>
    </source>
</evidence>
<reference evidence="9 10" key="1">
    <citation type="submission" date="2014-03" db="EMBL/GenBank/DDBJ databases">
        <authorList>
            <person name="Urmite Genomes U."/>
        </authorList>
    </citation>
    <scope>NUCLEOTIDE SEQUENCE [LARGE SCALE GENOMIC DNA]</scope>
    <source>
        <strain evidence="9 10">Vm-5</strain>
    </source>
</reference>
<dbReference type="GO" id="GO:0016651">
    <property type="term" value="F:oxidoreductase activity, acting on NAD(P)H"/>
    <property type="evidence" value="ECO:0007669"/>
    <property type="project" value="UniProtKB-ARBA"/>
</dbReference>
<dbReference type="NCBIfam" id="TIGR01754">
    <property type="entry name" value="flav_RNR"/>
    <property type="match status" value="1"/>
</dbReference>
<feature type="domain" description="Flavodoxin-like" evidence="8">
    <location>
        <begin position="7"/>
        <end position="141"/>
    </location>
</feature>
<dbReference type="GO" id="GO:0010181">
    <property type="term" value="F:FMN binding"/>
    <property type="evidence" value="ECO:0007669"/>
    <property type="project" value="InterPro"/>
</dbReference>
<evidence type="ECO:0000313" key="10">
    <source>
        <dbReference type="Proteomes" id="UP000028875"/>
    </source>
</evidence>
<dbReference type="Gene3D" id="3.40.50.360">
    <property type="match status" value="1"/>
</dbReference>
<sequence length="144" mass="15997">MVSELKILVAYLSYSGNTKEVAEVIETQLYSVGACVEMHQIGISPPVNAKIYDFIFIGTFTWEKGSTPDEVKDFILEVGYKPNNVAIFGTGDTQFGGDDLFCNAVDKLAKFYNSDYPGLKIEQSPRGLQENQVTEWVKGVLINE</sequence>
<dbReference type="PANTHER" id="PTHR42809:SF1">
    <property type="entry name" value="FLAVODOXIN 1"/>
    <property type="match status" value="1"/>
</dbReference>
<evidence type="ECO:0000256" key="4">
    <source>
        <dbReference type="ARBA" id="ARBA00022448"/>
    </source>
</evidence>
<dbReference type="PROSITE" id="PS50902">
    <property type="entry name" value="FLAVODOXIN_LIKE"/>
    <property type="match status" value="1"/>
</dbReference>
<keyword evidence="6" id="KW-0288">FMN</keyword>
<gene>
    <name evidence="9" type="ORF">BN990_04145</name>
</gene>
<keyword evidence="4" id="KW-0813">Transport</keyword>
<dbReference type="Pfam" id="PF00258">
    <property type="entry name" value="Flavodoxin_1"/>
    <property type="match status" value="1"/>
</dbReference>
<dbReference type="OrthoDB" id="9790745at2"/>
<evidence type="ECO:0000256" key="1">
    <source>
        <dbReference type="ARBA" id="ARBA00001917"/>
    </source>
</evidence>
<evidence type="ECO:0000256" key="3">
    <source>
        <dbReference type="ARBA" id="ARBA00005267"/>
    </source>
</evidence>
<evidence type="ECO:0000256" key="2">
    <source>
        <dbReference type="ARBA" id="ARBA00003297"/>
    </source>
</evidence>
<dbReference type="AlphaFoldDB" id="A0A024QGT5"/>
<dbReference type="eggNOG" id="COG0716">
    <property type="taxonomic scope" value="Bacteria"/>
</dbReference>
<dbReference type="InterPro" id="IPR029039">
    <property type="entry name" value="Flavoprotein-like_sf"/>
</dbReference>
<dbReference type="RefSeq" id="WP_038246578.1">
    <property type="nucleotide sequence ID" value="NZ_BNER01000008.1"/>
</dbReference>
<evidence type="ECO:0000256" key="6">
    <source>
        <dbReference type="ARBA" id="ARBA00022643"/>
    </source>
</evidence>
<comment type="cofactor">
    <cofactor evidence="1">
        <name>FMN</name>
        <dbReference type="ChEBI" id="CHEBI:58210"/>
    </cofactor>
</comment>
<dbReference type="STRING" id="1462526.BN990_04145"/>
<dbReference type="PANTHER" id="PTHR42809">
    <property type="entry name" value="FLAVODOXIN 2"/>
    <property type="match status" value="1"/>
</dbReference>
<reference evidence="10" key="2">
    <citation type="submission" date="2014-05" db="EMBL/GenBank/DDBJ databases">
        <title>Draft genome sequence of Virgibacillus massiliensis Vm-5.</title>
        <authorList>
            <person name="Khelaifia S."/>
            <person name="Croce O."/>
            <person name="Lagier J.C."/>
            <person name="Raoult D."/>
        </authorList>
    </citation>
    <scope>NUCLEOTIDE SEQUENCE [LARGE SCALE GENOMIC DNA]</scope>
    <source>
        <strain evidence="10">Vm-5</strain>
    </source>
</reference>
<dbReference type="EMBL" id="CCDP010000003">
    <property type="protein sequence ID" value="CDQ41768.1"/>
    <property type="molecule type" value="Genomic_DNA"/>
</dbReference>
<keyword evidence="5" id="KW-0285">Flavoprotein</keyword>
<dbReference type="InterPro" id="IPR010088">
    <property type="entry name" value="RNR_flavodoxin"/>
</dbReference>
<dbReference type="NCBIfam" id="NF006747">
    <property type="entry name" value="PRK09271.1"/>
    <property type="match status" value="1"/>
</dbReference>
<organism evidence="9 10">
    <name type="scientific">Virgibacillus massiliensis</name>
    <dbReference type="NCBI Taxonomy" id="1462526"/>
    <lineage>
        <taxon>Bacteria</taxon>
        <taxon>Bacillati</taxon>
        <taxon>Bacillota</taxon>
        <taxon>Bacilli</taxon>
        <taxon>Bacillales</taxon>
        <taxon>Bacillaceae</taxon>
        <taxon>Virgibacillus</taxon>
    </lineage>
</organism>
<dbReference type="InterPro" id="IPR008254">
    <property type="entry name" value="Flavodoxin/NO_synth"/>
</dbReference>
<evidence type="ECO:0000259" key="8">
    <source>
        <dbReference type="PROSITE" id="PS50902"/>
    </source>
</evidence>
<proteinExistence type="inferred from homology"/>